<dbReference type="Pfam" id="PF03031">
    <property type="entry name" value="NIF"/>
    <property type="match status" value="1"/>
</dbReference>
<evidence type="ECO:0000313" key="6">
    <source>
        <dbReference type="EMBL" id="CRK95497.1"/>
    </source>
</evidence>
<evidence type="ECO:0000256" key="4">
    <source>
        <dbReference type="ARBA" id="ARBA00038355"/>
    </source>
</evidence>
<dbReference type="EMBL" id="CVRI01000042">
    <property type="protein sequence ID" value="CRK95497.1"/>
    <property type="molecule type" value="Genomic_DNA"/>
</dbReference>
<dbReference type="InterPro" id="IPR011948">
    <property type="entry name" value="Dullard_phosphatase"/>
</dbReference>
<evidence type="ECO:0000259" key="5">
    <source>
        <dbReference type="PROSITE" id="PS50969"/>
    </source>
</evidence>
<sequence length="504" mass="58904">MWLRSDKRELRIRDKPKAKFIKGHRKKRKRRNQYSKTIKLMKNEKASVLSTTQYPEEDELSIYKSHNVNTKMFNKTPNYIESLSFSSAQISYDLDIDLNIRTSSIAPDSENLTYDNSTERFQTLDAQYNFNYGKNTSEIHSVANLILKRTYDDKCKLADTNQDHLNYSYESSCNKIITSESLSSAYIEDSCNTKNLCLDYDICKSVGTDETNEFLNQVDNNNYNITYANPTESQYASCSNISMISSACYSNSSAISYSNVNYSAVYPIKDMNKNYEEECHETDNEDQHEVPIEFDPYMFIKHLPPLEIRTKVPALPIRTRSTPGTLTLVLDLDETLVHCSLQELKDANFNFPVFFQDCKYTVFVRTRPYFKEFLERVSKMFEVILFTASKRIYADKLLNLLDPDRKWIRYRLFREHCVLVNGNYVKDLNILGRDLAKTIIIDNSPQAFGYQLENGIPIQSWFFDQDDCELLKILPFLERLAELGEDVRPHIREKFRLYSYLPPD</sequence>
<dbReference type="GO" id="GO:0004721">
    <property type="term" value="F:phosphoprotein phosphatase activity"/>
    <property type="evidence" value="ECO:0007669"/>
    <property type="project" value="UniProtKB-KW"/>
</dbReference>
<comment type="similarity">
    <text evidence="4">Belongs to the CTDSPL2 family.</text>
</comment>
<dbReference type="NCBIfam" id="TIGR02251">
    <property type="entry name" value="HIF-SF_euk"/>
    <property type="match status" value="1"/>
</dbReference>
<reference evidence="6 7" key="1">
    <citation type="submission" date="2015-04" db="EMBL/GenBank/DDBJ databases">
        <authorList>
            <person name="Syromyatnikov M.Y."/>
            <person name="Popov V.N."/>
        </authorList>
    </citation>
    <scope>NUCLEOTIDE SEQUENCE [LARGE SCALE GENOMIC DNA]</scope>
</reference>
<dbReference type="Proteomes" id="UP000183832">
    <property type="component" value="Unassembled WGS sequence"/>
</dbReference>
<dbReference type="STRING" id="568069.A0A1J1IAN8"/>
<dbReference type="GO" id="GO:0005634">
    <property type="term" value="C:nucleus"/>
    <property type="evidence" value="ECO:0007669"/>
    <property type="project" value="UniProtKB-ARBA"/>
</dbReference>
<dbReference type="CDD" id="cd07521">
    <property type="entry name" value="HAD_FCP1-like"/>
    <property type="match status" value="1"/>
</dbReference>
<dbReference type="InterPro" id="IPR036412">
    <property type="entry name" value="HAD-like_sf"/>
</dbReference>
<evidence type="ECO:0000313" key="7">
    <source>
        <dbReference type="Proteomes" id="UP000183832"/>
    </source>
</evidence>
<evidence type="ECO:0000256" key="3">
    <source>
        <dbReference type="ARBA" id="ARBA00037324"/>
    </source>
</evidence>
<dbReference type="InterPro" id="IPR050365">
    <property type="entry name" value="TIM50"/>
</dbReference>
<dbReference type="PROSITE" id="PS50969">
    <property type="entry name" value="FCP1"/>
    <property type="match status" value="1"/>
</dbReference>
<proteinExistence type="inferred from homology"/>
<protein>
    <submittedName>
        <fullName evidence="6">CLUMA_CG008966, isoform A</fullName>
    </submittedName>
</protein>
<dbReference type="PANTHER" id="PTHR12210">
    <property type="entry name" value="DULLARD PROTEIN PHOSPHATASE"/>
    <property type="match status" value="1"/>
</dbReference>
<accession>A0A1J1IAN8</accession>
<dbReference type="OrthoDB" id="7786052at2759"/>
<dbReference type="FunFam" id="3.40.50.1000:FF:000015">
    <property type="entry name" value="CTD small phosphatase-like protein 2"/>
    <property type="match status" value="1"/>
</dbReference>
<dbReference type="AlphaFoldDB" id="A0A1J1IAN8"/>
<comment type="function">
    <text evidence="3">Probable phosphatase.</text>
</comment>
<keyword evidence="7" id="KW-1185">Reference proteome</keyword>
<keyword evidence="2" id="KW-0904">Protein phosphatase</keyword>
<dbReference type="Gene3D" id="3.40.50.1000">
    <property type="entry name" value="HAD superfamily/HAD-like"/>
    <property type="match status" value="1"/>
</dbReference>
<name>A0A1J1IAN8_9DIPT</name>
<organism evidence="6 7">
    <name type="scientific">Clunio marinus</name>
    <dbReference type="NCBI Taxonomy" id="568069"/>
    <lineage>
        <taxon>Eukaryota</taxon>
        <taxon>Metazoa</taxon>
        <taxon>Ecdysozoa</taxon>
        <taxon>Arthropoda</taxon>
        <taxon>Hexapoda</taxon>
        <taxon>Insecta</taxon>
        <taxon>Pterygota</taxon>
        <taxon>Neoptera</taxon>
        <taxon>Endopterygota</taxon>
        <taxon>Diptera</taxon>
        <taxon>Nematocera</taxon>
        <taxon>Chironomoidea</taxon>
        <taxon>Chironomidae</taxon>
        <taxon>Clunio</taxon>
    </lineage>
</organism>
<dbReference type="SMART" id="SM00577">
    <property type="entry name" value="CPDc"/>
    <property type="match status" value="1"/>
</dbReference>
<gene>
    <name evidence="6" type="ORF">CLUMA_CG008966</name>
</gene>
<dbReference type="InterPro" id="IPR004274">
    <property type="entry name" value="FCP1_dom"/>
</dbReference>
<evidence type="ECO:0000256" key="1">
    <source>
        <dbReference type="ARBA" id="ARBA00022801"/>
    </source>
</evidence>
<dbReference type="InterPro" id="IPR023214">
    <property type="entry name" value="HAD_sf"/>
</dbReference>
<keyword evidence="1" id="KW-0378">Hydrolase</keyword>
<evidence type="ECO:0000256" key="2">
    <source>
        <dbReference type="ARBA" id="ARBA00022912"/>
    </source>
</evidence>
<feature type="domain" description="FCP1 homology" evidence="5">
    <location>
        <begin position="321"/>
        <end position="480"/>
    </location>
</feature>
<dbReference type="SUPFAM" id="SSF56784">
    <property type="entry name" value="HAD-like"/>
    <property type="match status" value="1"/>
</dbReference>